<evidence type="ECO:0000256" key="11">
    <source>
        <dbReference type="HAMAP-Rule" id="MF_01487"/>
    </source>
</evidence>
<comment type="catalytic activity">
    <reaction evidence="11">
        <text>ATP + H2O = ADP + phosphate + H(+)</text>
        <dbReference type="Rhea" id="RHEA:13065"/>
        <dbReference type="ChEBI" id="CHEBI:15377"/>
        <dbReference type="ChEBI" id="CHEBI:15378"/>
        <dbReference type="ChEBI" id="CHEBI:30616"/>
        <dbReference type="ChEBI" id="CHEBI:43474"/>
        <dbReference type="ChEBI" id="CHEBI:456216"/>
        <dbReference type="EC" id="5.6.2.3"/>
    </reaction>
</comment>
<evidence type="ECO:0000313" key="14">
    <source>
        <dbReference type="EMBL" id="ACX96802.1"/>
    </source>
</evidence>
<keyword evidence="4 11" id="KW-0378">Hydrolase</keyword>
<dbReference type="InterPro" id="IPR027785">
    <property type="entry name" value="UvrD-like_helicase_C"/>
</dbReference>
<evidence type="ECO:0000256" key="6">
    <source>
        <dbReference type="ARBA" id="ARBA00022839"/>
    </source>
</evidence>
<dbReference type="AlphaFoldDB" id="D0KVH2"/>
<protein>
    <recommendedName>
        <fullName evidence="11">RecBCD enzyme subunit RecD</fullName>
        <ecNumber evidence="11">5.6.2.3</ecNumber>
    </recommendedName>
    <alternativeName>
        <fullName evidence="11">DNA 5'-3' helicase subunit RecD</fullName>
    </alternativeName>
    <alternativeName>
        <fullName evidence="11">Exonuclease V subunit RecD</fullName>
        <shortName evidence="11">ExoV subunit RecD</shortName>
    </alternativeName>
    <alternativeName>
        <fullName evidence="11">Helicase/nuclease RecBCD subunit RecD</fullName>
    </alternativeName>
</protein>
<dbReference type="InterPro" id="IPR049550">
    <property type="entry name" value="RecD_N"/>
</dbReference>
<dbReference type="PANTHER" id="PTHR43788">
    <property type="entry name" value="DNA2/NAM7 HELICASE FAMILY MEMBER"/>
    <property type="match status" value="1"/>
</dbReference>
<dbReference type="Proteomes" id="UP000009102">
    <property type="component" value="Chromosome"/>
</dbReference>
<comment type="miscellaneous">
    <text evidence="11">In the RecBCD complex, RecB has a slow 3'-5' helicase, an exonuclease activity and loads RecA onto ssDNA, RecD has a fast 5'-3' helicase activity, while RecC stimulates the ATPase and processivity of the RecB helicase and contributes to recognition of the Chi site.</text>
</comment>
<evidence type="ECO:0000256" key="9">
    <source>
        <dbReference type="ARBA" id="ARBA00023204"/>
    </source>
</evidence>
<dbReference type="InterPro" id="IPR050534">
    <property type="entry name" value="Coronavir_polyprotein_1ab"/>
</dbReference>
<dbReference type="NCBIfam" id="TIGR01447">
    <property type="entry name" value="recD"/>
    <property type="match status" value="1"/>
</dbReference>
<keyword evidence="3 11" id="KW-0227">DNA damage</keyword>
<dbReference type="SUPFAM" id="SSF52540">
    <property type="entry name" value="P-loop containing nucleoside triphosphate hydrolases"/>
    <property type="match status" value="2"/>
</dbReference>
<dbReference type="Gene3D" id="1.10.10.1020">
    <property type="entry name" value="RecBCD complex, subunit RecD, N-terminal domain"/>
    <property type="match status" value="1"/>
</dbReference>
<evidence type="ECO:0000256" key="1">
    <source>
        <dbReference type="ARBA" id="ARBA00022722"/>
    </source>
</evidence>
<keyword evidence="5 11" id="KW-0347">Helicase</keyword>
<evidence type="ECO:0000259" key="13">
    <source>
        <dbReference type="Pfam" id="PF21185"/>
    </source>
</evidence>
<dbReference type="HAMAP" id="MF_01487">
    <property type="entry name" value="RecD"/>
    <property type="match status" value="1"/>
</dbReference>
<dbReference type="GO" id="GO:0017116">
    <property type="term" value="F:single-stranded DNA helicase activity"/>
    <property type="evidence" value="ECO:0007669"/>
    <property type="project" value="TreeGrafter"/>
</dbReference>
<dbReference type="RefSeq" id="WP_012824834.1">
    <property type="nucleotide sequence ID" value="NC_013422.1"/>
</dbReference>
<evidence type="ECO:0000256" key="2">
    <source>
        <dbReference type="ARBA" id="ARBA00022741"/>
    </source>
</evidence>
<feature type="binding site" evidence="11">
    <location>
        <begin position="240"/>
        <end position="247"/>
    </location>
    <ligand>
        <name>ATP</name>
        <dbReference type="ChEBI" id="CHEBI:30616"/>
    </ligand>
</feature>
<reference evidence="14 15" key="1">
    <citation type="submission" date="2009-10" db="EMBL/GenBank/DDBJ databases">
        <title>Complete sequence of Halothiobacillus neapolitanus c2.</title>
        <authorList>
            <consortium name="US DOE Joint Genome Institute"/>
            <person name="Lucas S."/>
            <person name="Copeland A."/>
            <person name="Lapidus A."/>
            <person name="Glavina del Rio T."/>
            <person name="Tice H."/>
            <person name="Bruce D."/>
            <person name="Goodwin L."/>
            <person name="Pitluck S."/>
            <person name="Davenport K."/>
            <person name="Brettin T."/>
            <person name="Detter J.C."/>
            <person name="Han C."/>
            <person name="Tapia R."/>
            <person name="Larimer F."/>
            <person name="Land M."/>
            <person name="Hauser L."/>
            <person name="Kyrpides N."/>
            <person name="Mikhailova N."/>
            <person name="Kerfeld C."/>
            <person name="Cannon G."/>
            <person name="Heinhort S."/>
        </authorList>
    </citation>
    <scope>NUCLEOTIDE SEQUENCE [LARGE SCALE GENOMIC DNA]</scope>
    <source>
        <strain evidence="15">ATCC 23641 / c2</strain>
    </source>
</reference>
<keyword evidence="15" id="KW-1185">Reference proteome</keyword>
<dbReference type="Gene3D" id="3.40.50.300">
    <property type="entry name" value="P-loop containing nucleotide triphosphate hydrolases"/>
    <property type="match status" value="3"/>
</dbReference>
<feature type="domain" description="RecBCD enzyme subunit RecD N-terminal" evidence="13">
    <location>
        <begin position="43"/>
        <end position="176"/>
    </location>
</feature>
<sequence>MNRPYAKQMAFDLDQPSDSAPINLTSRRPSAELLDILDEWVAAGWMRSIDRAVAGLVLNHAADISAPALLALVLASHQAGQGHVCLDMNACLIDAKSLLRIPSGDGRGNDIQAVPRFTPADLLQGVTLTGWQAALDSCPGVVLQRPESSIHGSSILGAPTSEQSNPPFVREGGLLYLRRYWQQEQGIVAALRSRLTPDALPAEPIRHILDALFPSTIAQPDWQKIACAVAIRRRFSLITGGPGTGKTTTVVKFLLLEQMRALEAGLPPRRIRLCAPTGKAAARLLQSILGQMDALLAPFDAAFPDLRKALPDTVETVHRLIGVRPNQIHPVYRAENPLPADVVVVDEASMIGVELMAKLLASLDETTQLVLLGDKDQLASVEPGAVLGELSSVIAPDAYTAETRNWLAATTGQTLPDSETNKSIVTDAALAQAAVQLHHSYRFDSASDIGALARCVNAGDASGALTLLRTNKEQASVRLVADAAGHQPLRRIVQESLAPWLAALNEPLSAENQDARASAIFAAHNKAQVLCALRHGPYGVTGLNRWIEDMLRRSGALAVTGDWYIGRPIMVTRNDPALRLANGEIGITLPYVNPESPQSPPSLRVAFVNEIIEKGESPIRWIAPGRLTACETAFALTVHKAQGSEFDHSVLVLPAMPNPVLTRELIYTAITRARHRFTLVSAPTDTTFTVLKQGIASRVQRSGQLGAKLARLDD</sequence>
<keyword evidence="10 11" id="KW-0413">Isomerase</keyword>
<comment type="function">
    <text evidence="11">A helicase/nuclease that prepares dsDNA breaks (DSB) for recombinational DNA repair. Binds to DSBs and unwinds DNA via a highly rapid and processive ATP-dependent bidirectional helicase activity. Unwinds dsDNA until it encounters a Chi (crossover hotspot instigator) sequence from the 3' direction. Cuts ssDNA a few nucleotides 3' to the Chi site. The properties and activities of the enzyme are changed at Chi. The Chi-altered holoenzyme produces a long 3'-ssDNA overhang and facilitates RecA-binding to the ssDNA for homologous DNA recombination and repair. Holoenzyme degrades any linearized DNA that is unable to undergo homologous recombination. In the holoenzyme this subunit has ssDNA-dependent ATPase and 5'-3' helicase activity. When added to pre-assembled RecBC greatly stimulates nuclease activity and augments holoenzyme processivity. Negatively regulates the RecA-loading ability of RecBCD.</text>
</comment>
<dbReference type="Pfam" id="PF13245">
    <property type="entry name" value="AAA_19"/>
    <property type="match status" value="1"/>
</dbReference>
<evidence type="ECO:0000256" key="10">
    <source>
        <dbReference type="ARBA" id="ARBA00023235"/>
    </source>
</evidence>
<dbReference type="KEGG" id="hna:Hneap_1980"/>
<keyword evidence="2 11" id="KW-0547">Nucleotide-binding</keyword>
<evidence type="ECO:0000256" key="5">
    <source>
        <dbReference type="ARBA" id="ARBA00022806"/>
    </source>
</evidence>
<evidence type="ECO:0000256" key="4">
    <source>
        <dbReference type="ARBA" id="ARBA00022801"/>
    </source>
</evidence>
<dbReference type="PANTHER" id="PTHR43788:SF6">
    <property type="entry name" value="DNA HELICASE B"/>
    <property type="match status" value="1"/>
</dbReference>
<keyword evidence="8 11" id="KW-0238">DNA-binding</keyword>
<keyword evidence="6 11" id="KW-0269">Exonuclease</keyword>
<keyword evidence="7 11" id="KW-0067">ATP-binding</keyword>
<dbReference type="Pfam" id="PF21185">
    <property type="entry name" value="RecD_N"/>
    <property type="match status" value="1"/>
</dbReference>
<comment type="subunit">
    <text evidence="11">Heterotrimer of RecB, RecC and RecD. All subunits contribute to DNA-binding.</text>
</comment>
<dbReference type="Pfam" id="PF13538">
    <property type="entry name" value="UvrD_C_2"/>
    <property type="match status" value="1"/>
</dbReference>
<accession>D0KVH2</accession>
<dbReference type="InterPro" id="IPR041851">
    <property type="entry name" value="RecD_N_sf"/>
</dbReference>
<dbReference type="HOGENOM" id="CLU_007524_1_2_6"/>
<evidence type="ECO:0000259" key="12">
    <source>
        <dbReference type="Pfam" id="PF13538"/>
    </source>
</evidence>
<dbReference type="GO" id="GO:0003677">
    <property type="term" value="F:DNA binding"/>
    <property type="evidence" value="ECO:0007669"/>
    <property type="project" value="UniProtKB-UniRule"/>
</dbReference>
<dbReference type="eggNOG" id="COG0507">
    <property type="taxonomic scope" value="Bacteria"/>
</dbReference>
<keyword evidence="9 11" id="KW-0234">DNA repair</keyword>
<dbReference type="STRING" id="555778.Hneap_1980"/>
<dbReference type="GO" id="GO:0016887">
    <property type="term" value="F:ATP hydrolysis activity"/>
    <property type="evidence" value="ECO:0007669"/>
    <property type="project" value="RHEA"/>
</dbReference>
<gene>
    <name evidence="11" type="primary">recD</name>
    <name evidence="14" type="ordered locus">Hneap_1980</name>
</gene>
<dbReference type="CDD" id="cd18809">
    <property type="entry name" value="SF1_C_RecD"/>
    <property type="match status" value="1"/>
</dbReference>
<feature type="domain" description="UvrD-like helicase C-terminal" evidence="12">
    <location>
        <begin position="633"/>
        <end position="680"/>
    </location>
</feature>
<dbReference type="EMBL" id="CP001801">
    <property type="protein sequence ID" value="ACX96802.1"/>
    <property type="molecule type" value="Genomic_DNA"/>
</dbReference>
<dbReference type="CDD" id="cd17933">
    <property type="entry name" value="DEXSc_RecD-like"/>
    <property type="match status" value="1"/>
</dbReference>
<keyword evidence="1 11" id="KW-0540">Nuclease</keyword>
<evidence type="ECO:0000313" key="15">
    <source>
        <dbReference type="Proteomes" id="UP000009102"/>
    </source>
</evidence>
<evidence type="ECO:0000256" key="8">
    <source>
        <dbReference type="ARBA" id="ARBA00023125"/>
    </source>
</evidence>
<evidence type="ECO:0000256" key="3">
    <source>
        <dbReference type="ARBA" id="ARBA00022763"/>
    </source>
</evidence>
<proteinExistence type="inferred from homology"/>
<dbReference type="InterPro" id="IPR027417">
    <property type="entry name" value="P-loop_NTPase"/>
</dbReference>
<dbReference type="InterPro" id="IPR006344">
    <property type="entry name" value="RecD"/>
</dbReference>
<dbReference type="GO" id="GO:0043139">
    <property type="term" value="F:5'-3' DNA helicase activity"/>
    <property type="evidence" value="ECO:0007669"/>
    <property type="project" value="UniProtKB-UniRule"/>
</dbReference>
<name>D0KVH2_HALNC</name>
<comment type="similarity">
    <text evidence="11">Belongs to the RecD family.</text>
</comment>
<organism evidence="14 15">
    <name type="scientific">Halothiobacillus neapolitanus (strain ATCC 23641 / DSM 15147 / CIP 104769 / NCIMB 8539 / c2)</name>
    <name type="common">Thiobacillus neapolitanus</name>
    <dbReference type="NCBI Taxonomy" id="555778"/>
    <lineage>
        <taxon>Bacteria</taxon>
        <taxon>Pseudomonadati</taxon>
        <taxon>Pseudomonadota</taxon>
        <taxon>Gammaproteobacteria</taxon>
        <taxon>Chromatiales</taxon>
        <taxon>Halothiobacillaceae</taxon>
        <taxon>Halothiobacillus</taxon>
    </lineage>
</organism>
<dbReference type="GO" id="GO:0009338">
    <property type="term" value="C:exodeoxyribonuclease V complex"/>
    <property type="evidence" value="ECO:0007669"/>
    <property type="project" value="InterPro"/>
</dbReference>
<evidence type="ECO:0000256" key="7">
    <source>
        <dbReference type="ARBA" id="ARBA00022840"/>
    </source>
</evidence>
<dbReference type="GO" id="GO:0000724">
    <property type="term" value="P:double-strand break repair via homologous recombination"/>
    <property type="evidence" value="ECO:0007669"/>
    <property type="project" value="UniProtKB-UniRule"/>
</dbReference>
<dbReference type="EC" id="5.6.2.3" evidence="11"/>
<dbReference type="GO" id="GO:0008854">
    <property type="term" value="F:exodeoxyribonuclease V activity"/>
    <property type="evidence" value="ECO:0007669"/>
    <property type="project" value="InterPro"/>
</dbReference>
<dbReference type="GO" id="GO:0005524">
    <property type="term" value="F:ATP binding"/>
    <property type="evidence" value="ECO:0007669"/>
    <property type="project" value="UniProtKB-UniRule"/>
</dbReference>